<feature type="domain" description="Pilus formation protein N-terminal" evidence="3">
    <location>
        <begin position="37"/>
        <end position="107"/>
    </location>
</feature>
<dbReference type="GO" id="GO:0015627">
    <property type="term" value="C:type II protein secretion system complex"/>
    <property type="evidence" value="ECO:0007669"/>
    <property type="project" value="TreeGrafter"/>
</dbReference>
<dbReference type="RefSeq" id="WP_275565943.1">
    <property type="nucleotide sequence ID" value="NZ_JARGYC010000006.1"/>
</dbReference>
<dbReference type="Proteomes" id="UP001220964">
    <property type="component" value="Unassembled WGS sequence"/>
</dbReference>
<accession>A0AAE3NP15</accession>
<evidence type="ECO:0000259" key="2">
    <source>
        <dbReference type="Pfam" id="PF00263"/>
    </source>
</evidence>
<reference evidence="4" key="1">
    <citation type="submission" date="2023-03" db="EMBL/GenBank/DDBJ databases">
        <title>Multiphase analysis and comparison of six strains from genera Psychromarinibacter, Lutimaribacter, and Maritimibacter, including a novel species: Psychromarinibacter sediminicola sp. nov.</title>
        <authorList>
            <person name="Wang Y.-H."/>
            <person name="Ye M.-Q."/>
            <person name="Du Z.-J."/>
        </authorList>
    </citation>
    <scope>NUCLEOTIDE SEQUENCE</scope>
    <source>
        <strain evidence="4">C21-152</strain>
    </source>
</reference>
<evidence type="ECO:0000313" key="5">
    <source>
        <dbReference type="Proteomes" id="UP001220964"/>
    </source>
</evidence>
<dbReference type="PRINTS" id="PR00811">
    <property type="entry name" value="BCTERIALGSPD"/>
</dbReference>
<dbReference type="GO" id="GO:0009306">
    <property type="term" value="P:protein secretion"/>
    <property type="evidence" value="ECO:0007669"/>
    <property type="project" value="InterPro"/>
</dbReference>
<dbReference type="EMBL" id="JARGYC010000006">
    <property type="protein sequence ID" value="MDF0599796.1"/>
    <property type="molecule type" value="Genomic_DNA"/>
</dbReference>
<evidence type="ECO:0000313" key="4">
    <source>
        <dbReference type="EMBL" id="MDF0599796.1"/>
    </source>
</evidence>
<dbReference type="AlphaFoldDB" id="A0AAE3NP15"/>
<feature type="domain" description="Type II/III secretion system secretin-like" evidence="2">
    <location>
        <begin position="250"/>
        <end position="410"/>
    </location>
</feature>
<dbReference type="InterPro" id="IPR050810">
    <property type="entry name" value="Bact_Secretion_Sys_Channel"/>
</dbReference>
<proteinExistence type="inferred from homology"/>
<organism evidence="4 5">
    <name type="scientific">Psychromarinibacter sediminicola</name>
    <dbReference type="NCBI Taxonomy" id="3033385"/>
    <lineage>
        <taxon>Bacteria</taxon>
        <taxon>Pseudomonadati</taxon>
        <taxon>Pseudomonadota</taxon>
        <taxon>Alphaproteobacteria</taxon>
        <taxon>Rhodobacterales</taxon>
        <taxon>Paracoccaceae</taxon>
        <taxon>Psychromarinibacter</taxon>
    </lineage>
</organism>
<sequence>MHIARFLGAALLGLSVLGATVPDASAQSLRVLRGAASGSLKVPMNRAVVVESDVPFAELSIANPAIADISTLSDRTIYVLGKTPGRTTLTLLGVDGGLIANVEVQVAPDITEFKERLQQILPGENIEVRTANDGIVLSGVVSSIEKLDRALDLANRYAPDRVSNLMVVGGTHQVMLKVRFAEMERSVSKSLSTSLAVGGGNGVSVSGETGTWLDAGNGLGNPITTGPGTEGALALGVSAGAFEFGVLLEALETKGVVRTLAEPNLTALSGQEAHFLAGGEYPIPVVDNDGSVTIEYKPFGIELTFTPRVVDQDKINLQLNAAVSGIDPSITVTQGGIDVSAFRRREASTVVEMRDGESFAIAGLLQDDFEDLNGQVPWLGDIPILGALFRSASYQREQSELVIIITPHLVTPTNGDALALPTDRVNPPTEAELFLFGKTVGGDGTTPPPGPAGEVSQQDFNGSYGYVME</sequence>
<dbReference type="InterPro" id="IPR032789">
    <property type="entry name" value="T2SS-T3SS_pil_N"/>
</dbReference>
<keyword evidence="5" id="KW-1185">Reference proteome</keyword>
<dbReference type="Pfam" id="PF13629">
    <property type="entry name" value="T2SS-T3SS_pil_N"/>
    <property type="match status" value="1"/>
</dbReference>
<dbReference type="Pfam" id="PF00263">
    <property type="entry name" value="Secretin"/>
    <property type="match status" value="1"/>
</dbReference>
<protein>
    <submittedName>
        <fullName evidence="4">Type II and III secretion system protein family protein</fullName>
    </submittedName>
</protein>
<comment type="caution">
    <text evidence="4">The sequence shown here is derived from an EMBL/GenBank/DDBJ whole genome shotgun (WGS) entry which is preliminary data.</text>
</comment>
<evidence type="ECO:0000259" key="3">
    <source>
        <dbReference type="Pfam" id="PF13629"/>
    </source>
</evidence>
<evidence type="ECO:0000256" key="1">
    <source>
        <dbReference type="RuleBase" id="RU004003"/>
    </source>
</evidence>
<dbReference type="InterPro" id="IPR004846">
    <property type="entry name" value="T2SS/T3SS_dom"/>
</dbReference>
<name>A0AAE3NP15_9RHOB</name>
<comment type="similarity">
    <text evidence="1">Belongs to the bacterial secretin family.</text>
</comment>
<dbReference type="PANTHER" id="PTHR30332">
    <property type="entry name" value="PROBABLE GENERAL SECRETION PATHWAY PROTEIN D"/>
    <property type="match status" value="1"/>
</dbReference>
<gene>
    <name evidence="4" type="ORF">P1J78_03530</name>
</gene>
<dbReference type="InterPro" id="IPR001775">
    <property type="entry name" value="GspD/PilQ"/>
</dbReference>
<dbReference type="PANTHER" id="PTHR30332:SF17">
    <property type="entry name" value="TYPE IV PILIATION SYSTEM PROTEIN DR_0774-RELATED"/>
    <property type="match status" value="1"/>
</dbReference>